<keyword evidence="1" id="KW-0812">Transmembrane</keyword>
<keyword evidence="3" id="KW-1185">Reference proteome</keyword>
<keyword evidence="1" id="KW-1133">Transmembrane helix</keyword>
<feature type="transmembrane region" description="Helical" evidence="1">
    <location>
        <begin position="133"/>
        <end position="155"/>
    </location>
</feature>
<evidence type="ECO:0000313" key="2">
    <source>
        <dbReference type="EMBL" id="VVB08408.1"/>
    </source>
</evidence>
<feature type="transmembrane region" description="Helical" evidence="1">
    <location>
        <begin position="109"/>
        <end position="127"/>
    </location>
</feature>
<dbReference type="Proteomes" id="UP000489600">
    <property type="component" value="Unassembled WGS sequence"/>
</dbReference>
<evidence type="ECO:0000256" key="1">
    <source>
        <dbReference type="SAM" id="Phobius"/>
    </source>
</evidence>
<evidence type="ECO:0000313" key="3">
    <source>
        <dbReference type="Proteomes" id="UP000489600"/>
    </source>
</evidence>
<feature type="transmembrane region" description="Helical" evidence="1">
    <location>
        <begin position="187"/>
        <end position="212"/>
    </location>
</feature>
<protein>
    <recommendedName>
        <fullName evidence="4">Transmembrane protein</fullName>
    </recommendedName>
</protein>
<keyword evidence="1" id="KW-0472">Membrane</keyword>
<name>A0A565C4B1_9BRAS</name>
<comment type="caution">
    <text evidence="2">The sequence shown here is derived from an EMBL/GenBank/DDBJ whole genome shotgun (WGS) entry which is preliminary data.</text>
</comment>
<organism evidence="2 3">
    <name type="scientific">Arabis nemorensis</name>
    <dbReference type="NCBI Taxonomy" id="586526"/>
    <lineage>
        <taxon>Eukaryota</taxon>
        <taxon>Viridiplantae</taxon>
        <taxon>Streptophyta</taxon>
        <taxon>Embryophyta</taxon>
        <taxon>Tracheophyta</taxon>
        <taxon>Spermatophyta</taxon>
        <taxon>Magnoliopsida</taxon>
        <taxon>eudicotyledons</taxon>
        <taxon>Gunneridae</taxon>
        <taxon>Pentapetalae</taxon>
        <taxon>rosids</taxon>
        <taxon>malvids</taxon>
        <taxon>Brassicales</taxon>
        <taxon>Brassicaceae</taxon>
        <taxon>Arabideae</taxon>
        <taxon>Arabis</taxon>
    </lineage>
</organism>
<dbReference type="EMBL" id="CABITT030000006">
    <property type="protein sequence ID" value="VVB08408.1"/>
    <property type="molecule type" value="Genomic_DNA"/>
</dbReference>
<gene>
    <name evidence="2" type="ORF">ANE_LOCUS18852</name>
</gene>
<evidence type="ECO:0008006" key="4">
    <source>
        <dbReference type="Google" id="ProtNLM"/>
    </source>
</evidence>
<reference evidence="2" key="1">
    <citation type="submission" date="2019-07" db="EMBL/GenBank/DDBJ databases">
        <authorList>
            <person name="Dittberner H."/>
        </authorList>
    </citation>
    <scope>NUCLEOTIDE SEQUENCE [LARGE SCALE GENOMIC DNA]</scope>
</reference>
<proteinExistence type="predicted"/>
<feature type="transmembrane region" description="Helical" evidence="1">
    <location>
        <begin position="162"/>
        <end position="181"/>
    </location>
</feature>
<feature type="transmembrane region" description="Helical" evidence="1">
    <location>
        <begin position="79"/>
        <end position="97"/>
    </location>
</feature>
<accession>A0A565C4B1</accession>
<dbReference type="AlphaFoldDB" id="A0A565C4B1"/>
<sequence>MARFLQFGGSALWLSKFHRLCYVLRMASGLVVVELKCNFGGSTWLISSPSLRFYPTQDCSFVFYVALRFDGGLMEFRQYFLYLVLSLLLSFLAHLLPDSGCLRRWLFRELCPLVSLCSSGALVAPVVSLLGLVWVRTCGFAVTFVVELVAFYWFFSSSSLSVCLAFGVIVGVFVLVRWFVANVVECSLSSLSVCLLLWSLVLSVSLGPLIWYQDEAMVSVSSSALVRRWLVRVRYGFLLKRFPNGGQACACSLARVRHQMVPWEVWLLR</sequence>